<comment type="caution">
    <text evidence="1">The sequence shown here is derived from an EMBL/GenBank/DDBJ whole genome shotgun (WGS) entry which is preliminary data.</text>
</comment>
<accession>A0A9P1GB20</accession>
<evidence type="ECO:0000313" key="2">
    <source>
        <dbReference type="EMBL" id="CAL4791537.1"/>
    </source>
</evidence>
<dbReference type="EMBL" id="CAMXCT020003391">
    <property type="protein sequence ID" value="CAL1157600.1"/>
    <property type="molecule type" value="Genomic_DNA"/>
</dbReference>
<name>A0A9P1GB20_9DINO</name>
<reference evidence="1" key="1">
    <citation type="submission" date="2022-10" db="EMBL/GenBank/DDBJ databases">
        <authorList>
            <person name="Chen Y."/>
            <person name="Dougan E. K."/>
            <person name="Chan C."/>
            <person name="Rhodes N."/>
            <person name="Thang M."/>
        </authorList>
    </citation>
    <scope>NUCLEOTIDE SEQUENCE</scope>
</reference>
<dbReference type="EMBL" id="CAMXCT010003391">
    <property type="protein sequence ID" value="CAI4004225.1"/>
    <property type="molecule type" value="Genomic_DNA"/>
</dbReference>
<gene>
    <name evidence="1" type="ORF">C1SCF055_LOCUS30032</name>
</gene>
<dbReference type="EMBL" id="CAMXCT030003391">
    <property type="protein sequence ID" value="CAL4791537.1"/>
    <property type="molecule type" value="Genomic_DNA"/>
</dbReference>
<dbReference type="PANTHER" id="PTHR35373">
    <property type="entry name" value="PROTEIN CBG16894"/>
    <property type="match status" value="1"/>
</dbReference>
<dbReference type="OrthoDB" id="5511455at2759"/>
<dbReference type="AlphaFoldDB" id="A0A9P1GB20"/>
<keyword evidence="3" id="KW-1185">Reference proteome</keyword>
<protein>
    <submittedName>
        <fullName evidence="1">Uncharacterized protein</fullName>
    </submittedName>
</protein>
<organism evidence="1">
    <name type="scientific">Cladocopium goreaui</name>
    <dbReference type="NCBI Taxonomy" id="2562237"/>
    <lineage>
        <taxon>Eukaryota</taxon>
        <taxon>Sar</taxon>
        <taxon>Alveolata</taxon>
        <taxon>Dinophyceae</taxon>
        <taxon>Suessiales</taxon>
        <taxon>Symbiodiniaceae</taxon>
        <taxon>Cladocopium</taxon>
    </lineage>
</organism>
<evidence type="ECO:0000313" key="1">
    <source>
        <dbReference type="EMBL" id="CAI4004225.1"/>
    </source>
</evidence>
<sequence>MAASVALYQDKFVEIYADHIKIKSYYAPVFRSKRINIGKECRVSFATDEELGFTKVDRKGWGMALNNVWWALDMRREFVFGGPKHLGIVITVGRDTFRKGFSVEDGEAAVKVLESLSFAASLTKIVAEKREEQKAREKLAAKWKVGASTVQHLMILSLCQAHEEKLLESLIDTFKKKCMREAELERCEASISFASLVREISEFPTHVIVDSQHLVENWGDGAASWWYYVPWSCFFIQHTSAHSR</sequence>
<reference evidence="2 3" key="2">
    <citation type="submission" date="2024-05" db="EMBL/GenBank/DDBJ databases">
        <authorList>
            <person name="Chen Y."/>
            <person name="Shah S."/>
            <person name="Dougan E. K."/>
            <person name="Thang M."/>
            <person name="Chan C."/>
        </authorList>
    </citation>
    <scope>NUCLEOTIDE SEQUENCE [LARGE SCALE GENOMIC DNA]</scope>
</reference>
<dbReference type="Proteomes" id="UP001152797">
    <property type="component" value="Unassembled WGS sequence"/>
</dbReference>
<proteinExistence type="predicted"/>
<evidence type="ECO:0000313" key="3">
    <source>
        <dbReference type="Proteomes" id="UP001152797"/>
    </source>
</evidence>